<dbReference type="InterPro" id="IPR007318">
    <property type="entry name" value="Phopholipid_MeTrfase"/>
</dbReference>
<feature type="transmembrane region" description="Helical" evidence="5">
    <location>
        <begin position="7"/>
        <end position="29"/>
    </location>
</feature>
<keyword evidence="4 5" id="KW-0472">Membrane</keyword>
<evidence type="ECO:0000313" key="6">
    <source>
        <dbReference type="EMBL" id="QFI74843.1"/>
    </source>
</evidence>
<dbReference type="KEGG" id="bbet:F8237_21990"/>
<keyword evidence="3 5" id="KW-1133">Transmembrane helix</keyword>
<keyword evidence="6" id="KW-0489">Methyltransferase</keyword>
<gene>
    <name evidence="6" type="ORF">F8237_21990</name>
</gene>
<evidence type="ECO:0000256" key="3">
    <source>
        <dbReference type="ARBA" id="ARBA00022989"/>
    </source>
</evidence>
<evidence type="ECO:0000256" key="1">
    <source>
        <dbReference type="ARBA" id="ARBA00004127"/>
    </source>
</evidence>
<dbReference type="EMBL" id="CP044543">
    <property type="protein sequence ID" value="QFI74843.1"/>
    <property type="molecule type" value="Genomic_DNA"/>
</dbReference>
<organism evidence="6 7">
    <name type="scientific">Bradyrhizobium betae</name>
    <dbReference type="NCBI Taxonomy" id="244734"/>
    <lineage>
        <taxon>Bacteria</taxon>
        <taxon>Pseudomonadati</taxon>
        <taxon>Pseudomonadota</taxon>
        <taxon>Alphaproteobacteria</taxon>
        <taxon>Hyphomicrobiales</taxon>
        <taxon>Nitrobacteraceae</taxon>
        <taxon>Bradyrhizobium</taxon>
    </lineage>
</organism>
<reference evidence="7" key="1">
    <citation type="submission" date="2019-10" db="EMBL/GenBank/DDBJ databases">
        <title>Complete Genome Sequence of Bradyrhizobium betae type strain PL7HG1T.</title>
        <authorList>
            <person name="Bromfield E.S.P."/>
            <person name="Cloutier S."/>
        </authorList>
    </citation>
    <scope>NUCLEOTIDE SEQUENCE [LARGE SCALE GENOMIC DNA]</scope>
    <source>
        <strain evidence="7">PL7HG1</strain>
    </source>
</reference>
<proteinExistence type="predicted"/>
<keyword evidence="6" id="KW-0808">Transferase</keyword>
<dbReference type="Gene3D" id="1.20.120.1630">
    <property type="match status" value="1"/>
</dbReference>
<sequence length="226" mass="25267">MSEATPAYGLWSLVIVNSAIFILFAYTFFKPQTPQDWSSFGAFSAFLIALFVEMYGFPLTIYFLSGGLQSRFPDVNWFSHDAGHLLEMMFGWKAHPHAGPFHILSFLLIGAGFLLISSAWKVLYEAQRVRGMATAGPYGFVRHPQYVGFILVMLGFLVQWPTILTLAMFPVLAAMYVKLARSEERAVRAQFGEGYDKYAAEVPGFIPRIGRVIGRNSSDGYRHGGV</sequence>
<dbReference type="OrthoDB" id="9789029at2"/>
<dbReference type="RefSeq" id="WP_151647835.1">
    <property type="nucleotide sequence ID" value="NZ_CP044543.1"/>
</dbReference>
<protein>
    <submittedName>
        <fullName evidence="6">Isoprenylcysteine carboxylmethyltransferase family protein</fullName>
    </submittedName>
</protein>
<feature type="transmembrane region" description="Helical" evidence="5">
    <location>
        <begin position="98"/>
        <end position="120"/>
    </location>
</feature>
<dbReference type="AlphaFoldDB" id="A0A5P6PBI7"/>
<evidence type="ECO:0000256" key="4">
    <source>
        <dbReference type="ARBA" id="ARBA00023136"/>
    </source>
</evidence>
<feature type="transmembrane region" description="Helical" evidence="5">
    <location>
        <begin position="146"/>
        <end position="177"/>
    </location>
</feature>
<dbReference type="PANTHER" id="PTHR12714:SF9">
    <property type="entry name" value="PROTEIN-S-ISOPRENYLCYSTEINE O-METHYLTRANSFERASE"/>
    <property type="match status" value="1"/>
</dbReference>
<dbReference type="Proteomes" id="UP000325641">
    <property type="component" value="Chromosome"/>
</dbReference>
<dbReference type="GO" id="GO:0008168">
    <property type="term" value="F:methyltransferase activity"/>
    <property type="evidence" value="ECO:0007669"/>
    <property type="project" value="UniProtKB-KW"/>
</dbReference>
<keyword evidence="2 5" id="KW-0812">Transmembrane</keyword>
<dbReference type="Pfam" id="PF04191">
    <property type="entry name" value="PEMT"/>
    <property type="match status" value="1"/>
</dbReference>
<dbReference type="GO" id="GO:0012505">
    <property type="term" value="C:endomembrane system"/>
    <property type="evidence" value="ECO:0007669"/>
    <property type="project" value="UniProtKB-SubCell"/>
</dbReference>
<evidence type="ECO:0000256" key="2">
    <source>
        <dbReference type="ARBA" id="ARBA00022692"/>
    </source>
</evidence>
<evidence type="ECO:0000256" key="5">
    <source>
        <dbReference type="SAM" id="Phobius"/>
    </source>
</evidence>
<dbReference type="GO" id="GO:0032259">
    <property type="term" value="P:methylation"/>
    <property type="evidence" value="ECO:0007669"/>
    <property type="project" value="UniProtKB-KW"/>
</dbReference>
<name>A0A5P6PBI7_9BRAD</name>
<feature type="transmembrane region" description="Helical" evidence="5">
    <location>
        <begin position="41"/>
        <end position="64"/>
    </location>
</feature>
<accession>A0A5P6PBI7</accession>
<comment type="subcellular location">
    <subcellularLocation>
        <location evidence="1">Endomembrane system</location>
        <topology evidence="1">Multi-pass membrane protein</topology>
    </subcellularLocation>
</comment>
<evidence type="ECO:0000313" key="7">
    <source>
        <dbReference type="Proteomes" id="UP000325641"/>
    </source>
</evidence>
<dbReference type="PANTHER" id="PTHR12714">
    <property type="entry name" value="PROTEIN-S ISOPRENYLCYSTEINE O-METHYLTRANSFERASE"/>
    <property type="match status" value="1"/>
</dbReference>